<dbReference type="SUPFAM" id="SSF52047">
    <property type="entry name" value="RNI-like"/>
    <property type="match status" value="1"/>
</dbReference>
<dbReference type="Proteomes" id="UP001385951">
    <property type="component" value="Unassembled WGS sequence"/>
</dbReference>
<proteinExistence type="predicted"/>
<protein>
    <recommendedName>
        <fullName evidence="3">F-box domain-containing protein</fullName>
    </recommendedName>
</protein>
<dbReference type="AlphaFoldDB" id="A0AAW0FYD3"/>
<evidence type="ECO:0000313" key="1">
    <source>
        <dbReference type="EMBL" id="KAK7686528.1"/>
    </source>
</evidence>
<sequence length="369" mass="42074">MKSKPDRSPWGHTYARFPVELCEEIIDSIAAEEHDRIALKALATCAQVCRAWYPRAQFYLKTPDMYCKNATLSHRPSLSDFYKPKKQFLLKGREPPITHFFTVAPYMPWLRALRIDELDLEKEHTTLVQTASSLIFVEYLKLQHCKTQNAAQLSRFVTSFPALSTLNIGCILPPSGLRGSSLRCNRSKSSLRHLQIWLKPHISPLFDCFITARPFVTNLRVLELVWTPVSDSRHYNSLLQDVGELFAQCGNSLEQLHWKMLAATPHSFPQSSISLSPLTNLQSLKVECYTKPGNTVEYALHLLETVSVGNKLTQISILQPDDFGEEVKSLDHLLTSERFRAMRNLHVLMKGQIDQFPKLRAQGVQIICP</sequence>
<dbReference type="EMBL" id="JASBNA010000016">
    <property type="protein sequence ID" value="KAK7686528.1"/>
    <property type="molecule type" value="Genomic_DNA"/>
</dbReference>
<dbReference type="Gene3D" id="3.80.10.10">
    <property type="entry name" value="Ribonuclease Inhibitor"/>
    <property type="match status" value="1"/>
</dbReference>
<gene>
    <name evidence="1" type="ORF">QCA50_010127</name>
</gene>
<evidence type="ECO:0000313" key="2">
    <source>
        <dbReference type="Proteomes" id="UP001385951"/>
    </source>
</evidence>
<accession>A0AAW0FYD3</accession>
<organism evidence="1 2">
    <name type="scientific">Cerrena zonata</name>
    <dbReference type="NCBI Taxonomy" id="2478898"/>
    <lineage>
        <taxon>Eukaryota</taxon>
        <taxon>Fungi</taxon>
        <taxon>Dikarya</taxon>
        <taxon>Basidiomycota</taxon>
        <taxon>Agaricomycotina</taxon>
        <taxon>Agaricomycetes</taxon>
        <taxon>Polyporales</taxon>
        <taxon>Cerrenaceae</taxon>
        <taxon>Cerrena</taxon>
    </lineage>
</organism>
<reference evidence="1 2" key="1">
    <citation type="submission" date="2022-09" db="EMBL/GenBank/DDBJ databases">
        <authorList>
            <person name="Palmer J.M."/>
        </authorList>
    </citation>
    <scope>NUCLEOTIDE SEQUENCE [LARGE SCALE GENOMIC DNA]</scope>
    <source>
        <strain evidence="1 2">DSM 7382</strain>
    </source>
</reference>
<name>A0AAW0FYD3_9APHY</name>
<keyword evidence="2" id="KW-1185">Reference proteome</keyword>
<evidence type="ECO:0008006" key="3">
    <source>
        <dbReference type="Google" id="ProtNLM"/>
    </source>
</evidence>
<dbReference type="InterPro" id="IPR032675">
    <property type="entry name" value="LRR_dom_sf"/>
</dbReference>
<comment type="caution">
    <text evidence="1">The sequence shown here is derived from an EMBL/GenBank/DDBJ whole genome shotgun (WGS) entry which is preliminary data.</text>
</comment>